<feature type="transmembrane region" description="Helical" evidence="2">
    <location>
        <begin position="6"/>
        <end position="26"/>
    </location>
</feature>
<name>A0A9N8KX33_CHRIL</name>
<dbReference type="Proteomes" id="UP001154114">
    <property type="component" value="Chromosome 19"/>
</dbReference>
<sequence length="170" mass="18878">MPAMSAVHLSMLIVVYITVSLHNTMLPFNPLHERTFLIESFIHQFAPIVWLKKADAVASSESILRSNTAIQVITGGPRHRFHCDAAQTHREGQGADNTHAFRVRMQSASRSPLTSVRKPAKSEFPEYLCEVSVVVAQAPRTAYTTRRQARTRATAARRGAGPTDDARRLS</sequence>
<evidence type="ECO:0000256" key="2">
    <source>
        <dbReference type="SAM" id="Phobius"/>
    </source>
</evidence>
<gene>
    <name evidence="3" type="ORF">CINC_LOCUS5152</name>
</gene>
<feature type="compositionally biased region" description="Low complexity" evidence="1">
    <location>
        <begin position="145"/>
        <end position="163"/>
    </location>
</feature>
<feature type="region of interest" description="Disordered" evidence="1">
    <location>
        <begin position="145"/>
        <end position="170"/>
    </location>
</feature>
<keyword evidence="2" id="KW-0472">Membrane</keyword>
<keyword evidence="4" id="KW-1185">Reference proteome</keyword>
<keyword evidence="2" id="KW-1133">Transmembrane helix</keyword>
<keyword evidence="2" id="KW-0812">Transmembrane</keyword>
<evidence type="ECO:0000313" key="3">
    <source>
        <dbReference type="EMBL" id="CAD0203502.1"/>
    </source>
</evidence>
<evidence type="ECO:0000256" key="1">
    <source>
        <dbReference type="SAM" id="MobiDB-lite"/>
    </source>
</evidence>
<accession>A0A9N8KX33</accession>
<organism evidence="3 4">
    <name type="scientific">Chrysodeixis includens</name>
    <name type="common">Soybean looper</name>
    <name type="synonym">Pseudoplusia includens</name>
    <dbReference type="NCBI Taxonomy" id="689277"/>
    <lineage>
        <taxon>Eukaryota</taxon>
        <taxon>Metazoa</taxon>
        <taxon>Ecdysozoa</taxon>
        <taxon>Arthropoda</taxon>
        <taxon>Hexapoda</taxon>
        <taxon>Insecta</taxon>
        <taxon>Pterygota</taxon>
        <taxon>Neoptera</taxon>
        <taxon>Endopterygota</taxon>
        <taxon>Lepidoptera</taxon>
        <taxon>Glossata</taxon>
        <taxon>Ditrysia</taxon>
        <taxon>Noctuoidea</taxon>
        <taxon>Noctuidae</taxon>
        <taxon>Plusiinae</taxon>
        <taxon>Chrysodeixis</taxon>
    </lineage>
</organism>
<protein>
    <submittedName>
        <fullName evidence="3">Uncharacterized protein</fullName>
    </submittedName>
</protein>
<dbReference type="AlphaFoldDB" id="A0A9N8KX33"/>
<evidence type="ECO:0000313" key="4">
    <source>
        <dbReference type="Proteomes" id="UP001154114"/>
    </source>
</evidence>
<dbReference type="OrthoDB" id="7328318at2759"/>
<reference evidence="3" key="1">
    <citation type="submission" date="2021-12" db="EMBL/GenBank/DDBJ databases">
        <authorList>
            <person name="King R."/>
        </authorList>
    </citation>
    <scope>NUCLEOTIDE SEQUENCE</scope>
</reference>
<proteinExistence type="predicted"/>
<dbReference type="EMBL" id="LR824022">
    <property type="protein sequence ID" value="CAD0203502.1"/>
    <property type="molecule type" value="Genomic_DNA"/>
</dbReference>